<evidence type="ECO:0000313" key="2">
    <source>
        <dbReference type="EMBL" id="KAH9314262.1"/>
    </source>
</evidence>
<dbReference type="OMA" id="EWYGESK"/>
<gene>
    <name evidence="2" type="ORF">KI387_022889</name>
</gene>
<evidence type="ECO:0000313" key="3">
    <source>
        <dbReference type="Proteomes" id="UP000824469"/>
    </source>
</evidence>
<protein>
    <recommendedName>
        <fullName evidence="1">NAD-dependent epimerase/dehydratase domain-containing protein</fullName>
    </recommendedName>
</protein>
<dbReference type="PANTHER" id="PTHR48079">
    <property type="entry name" value="PROTEIN YEEZ"/>
    <property type="match status" value="1"/>
</dbReference>
<comment type="caution">
    <text evidence="2">The sequence shown here is derived from an EMBL/GenBank/DDBJ whole genome shotgun (WGS) entry which is preliminary data.</text>
</comment>
<reference evidence="2 3" key="1">
    <citation type="journal article" date="2021" name="Nat. Plants">
        <title>The Taxus genome provides insights into paclitaxel biosynthesis.</title>
        <authorList>
            <person name="Xiong X."/>
            <person name="Gou J."/>
            <person name="Liao Q."/>
            <person name="Li Y."/>
            <person name="Zhou Q."/>
            <person name="Bi G."/>
            <person name="Li C."/>
            <person name="Du R."/>
            <person name="Wang X."/>
            <person name="Sun T."/>
            <person name="Guo L."/>
            <person name="Liang H."/>
            <person name="Lu P."/>
            <person name="Wu Y."/>
            <person name="Zhang Z."/>
            <person name="Ro D.K."/>
            <person name="Shang Y."/>
            <person name="Huang S."/>
            <person name="Yan J."/>
        </authorList>
    </citation>
    <scope>NUCLEOTIDE SEQUENCE [LARGE SCALE GENOMIC DNA]</scope>
    <source>
        <strain evidence="2">Ta-2019</strain>
    </source>
</reference>
<dbReference type="InterPro" id="IPR001509">
    <property type="entry name" value="Epimerase_deHydtase"/>
</dbReference>
<proteinExistence type="predicted"/>
<organism evidence="2 3">
    <name type="scientific">Taxus chinensis</name>
    <name type="common">Chinese yew</name>
    <name type="synonym">Taxus wallichiana var. chinensis</name>
    <dbReference type="NCBI Taxonomy" id="29808"/>
    <lineage>
        <taxon>Eukaryota</taxon>
        <taxon>Viridiplantae</taxon>
        <taxon>Streptophyta</taxon>
        <taxon>Embryophyta</taxon>
        <taxon>Tracheophyta</taxon>
        <taxon>Spermatophyta</taxon>
        <taxon>Pinopsida</taxon>
        <taxon>Pinidae</taxon>
        <taxon>Conifers II</taxon>
        <taxon>Cupressales</taxon>
        <taxon>Taxaceae</taxon>
        <taxon>Taxus</taxon>
    </lineage>
</organism>
<dbReference type="EMBL" id="JAHRHJ020000005">
    <property type="protein sequence ID" value="KAH9314262.1"/>
    <property type="molecule type" value="Genomic_DNA"/>
</dbReference>
<feature type="domain" description="NAD-dependent epimerase/dehydratase" evidence="1">
    <location>
        <begin position="3"/>
        <end position="230"/>
    </location>
</feature>
<dbReference type="GO" id="GO:0005737">
    <property type="term" value="C:cytoplasm"/>
    <property type="evidence" value="ECO:0007669"/>
    <property type="project" value="TreeGrafter"/>
</dbReference>
<dbReference type="PANTHER" id="PTHR48079:SF6">
    <property type="entry name" value="NAD(P)-BINDING DOMAIN-CONTAINING PROTEIN-RELATED"/>
    <property type="match status" value="1"/>
</dbReference>
<dbReference type="GO" id="GO:0004029">
    <property type="term" value="F:aldehyde dehydrogenase (NAD+) activity"/>
    <property type="evidence" value="ECO:0007669"/>
    <property type="project" value="TreeGrafter"/>
</dbReference>
<keyword evidence="3" id="KW-1185">Reference proteome</keyword>
<name>A0AA38G0W0_TAXCH</name>
<sequence length="333" mass="36721">MKVLVTGASGYLGGHICHALTKEGHSVRALVRRSSVLDHLQQIEVEIVYGDVTELPSLLEACNGCDILIHSAALVHPWLPDPSNFFTVNVGGLKNVIEAVKQTPSIQKLIYTSSFFALGPTDGYIADERQIHAGKFYCTEYEKSKAMADEIARQAADEGLPVVLLYPGVIYGPGKMTAGNLVASLMLERFNGRLPGYVGYGNDKESFSHVEDVAYGHVAAMQKGVVGERYLLTGENASFADVFDLAANLTGTSRPSFHIPLWVLETYGWLSVFWARITGNLPLISYPTVYVLKHQWAYSCEKAKTELGYQPRTLREGLADVLSWLKNMDLIKY</sequence>
<dbReference type="Pfam" id="PF01370">
    <property type="entry name" value="Epimerase"/>
    <property type="match status" value="1"/>
</dbReference>
<dbReference type="SUPFAM" id="SSF51735">
    <property type="entry name" value="NAD(P)-binding Rossmann-fold domains"/>
    <property type="match status" value="1"/>
</dbReference>
<dbReference type="InterPro" id="IPR036291">
    <property type="entry name" value="NAD(P)-bd_dom_sf"/>
</dbReference>
<dbReference type="InterPro" id="IPR051783">
    <property type="entry name" value="NAD(P)-dependent_oxidoreduct"/>
</dbReference>
<evidence type="ECO:0000259" key="1">
    <source>
        <dbReference type="Pfam" id="PF01370"/>
    </source>
</evidence>
<accession>A0AA38G0W0</accession>
<dbReference type="CDD" id="cd05228">
    <property type="entry name" value="AR_FR_like_1_SDR_e"/>
    <property type="match status" value="1"/>
</dbReference>
<dbReference type="AlphaFoldDB" id="A0AA38G0W0"/>
<dbReference type="Proteomes" id="UP000824469">
    <property type="component" value="Unassembled WGS sequence"/>
</dbReference>
<dbReference type="Gene3D" id="3.40.50.720">
    <property type="entry name" value="NAD(P)-binding Rossmann-like Domain"/>
    <property type="match status" value="1"/>
</dbReference>
<dbReference type="FunFam" id="3.40.50.720:FF:000425">
    <property type="entry name" value="NAD(P)-binding Rossmann-fold superfamily protein"/>
    <property type="match status" value="1"/>
</dbReference>